<reference evidence="2" key="1">
    <citation type="journal article" date="2024" name="Gigascience">
        <title>Chromosome-level genome of the poultry shaft louse Menopon gallinae provides insight into the host-switching and adaptive evolution of parasitic lice.</title>
        <authorList>
            <person name="Xu Y."/>
            <person name="Ma L."/>
            <person name="Liu S."/>
            <person name="Liang Y."/>
            <person name="Liu Q."/>
            <person name="He Z."/>
            <person name="Tian L."/>
            <person name="Duan Y."/>
            <person name="Cai W."/>
            <person name="Li H."/>
            <person name="Song F."/>
        </authorList>
    </citation>
    <scope>NUCLEOTIDE SEQUENCE</scope>
    <source>
        <strain evidence="2">Cailab_2023a</strain>
    </source>
</reference>
<feature type="region of interest" description="Disordered" evidence="1">
    <location>
        <begin position="55"/>
        <end position="79"/>
    </location>
</feature>
<comment type="caution">
    <text evidence="2">The sequence shown here is derived from an EMBL/GenBank/DDBJ whole genome shotgun (WGS) entry which is preliminary data.</text>
</comment>
<name>A0AAW2H842_9NEOP</name>
<dbReference type="InterPro" id="IPR032675">
    <property type="entry name" value="LRR_dom_sf"/>
</dbReference>
<dbReference type="EMBL" id="JARGDH010000006">
    <property type="protein sequence ID" value="KAL0265928.1"/>
    <property type="molecule type" value="Genomic_DNA"/>
</dbReference>
<sequence>MGRLGSLEVSCDKIERGVVHGHLHRLRDHIVDLNYEAGNNKEVLSGAAGPLGGSKCLGEQKAEPRGLGDGGGDESPQGSEGVWVRAVAGDGVGVPLGTSRRHEYLSLLFNTRLNGDDWKAMGEVYVLESLNVSGCNIGPETISRHFRGLRESLEVLSVSENERLSDEDWRSVAEMGMHSALDASFCFMKLGTVSRYFWWLRAS</sequence>
<gene>
    <name evidence="2" type="ORF">PYX00_011645</name>
</gene>
<dbReference type="SUPFAM" id="SSF52047">
    <property type="entry name" value="RNI-like"/>
    <property type="match status" value="1"/>
</dbReference>
<proteinExistence type="predicted"/>
<organism evidence="2">
    <name type="scientific">Menopon gallinae</name>
    <name type="common">poultry shaft louse</name>
    <dbReference type="NCBI Taxonomy" id="328185"/>
    <lineage>
        <taxon>Eukaryota</taxon>
        <taxon>Metazoa</taxon>
        <taxon>Ecdysozoa</taxon>
        <taxon>Arthropoda</taxon>
        <taxon>Hexapoda</taxon>
        <taxon>Insecta</taxon>
        <taxon>Pterygota</taxon>
        <taxon>Neoptera</taxon>
        <taxon>Paraneoptera</taxon>
        <taxon>Psocodea</taxon>
        <taxon>Troctomorpha</taxon>
        <taxon>Phthiraptera</taxon>
        <taxon>Amblycera</taxon>
        <taxon>Menoponidae</taxon>
        <taxon>Menopon</taxon>
    </lineage>
</organism>
<accession>A0AAW2H842</accession>
<evidence type="ECO:0000256" key="1">
    <source>
        <dbReference type="SAM" id="MobiDB-lite"/>
    </source>
</evidence>
<dbReference type="Gene3D" id="3.80.10.10">
    <property type="entry name" value="Ribonuclease Inhibitor"/>
    <property type="match status" value="1"/>
</dbReference>
<dbReference type="AlphaFoldDB" id="A0AAW2H842"/>
<protein>
    <submittedName>
        <fullName evidence="2">Uncharacterized protein</fullName>
    </submittedName>
</protein>
<evidence type="ECO:0000313" key="2">
    <source>
        <dbReference type="EMBL" id="KAL0265928.1"/>
    </source>
</evidence>